<comment type="caution">
    <text evidence="2">The sequence shown here is derived from an EMBL/GenBank/DDBJ whole genome shotgun (WGS) entry which is preliminary data.</text>
</comment>
<evidence type="ECO:0000256" key="1">
    <source>
        <dbReference type="SAM" id="Phobius"/>
    </source>
</evidence>
<keyword evidence="1" id="KW-1133">Transmembrane helix</keyword>
<reference evidence="2 3" key="1">
    <citation type="journal article" date="2019" name="Appl. Microbiol. Biotechnol.">
        <title>Uncovering carbohydrate metabolism through a genotype-phenotype association study of 56 lactic acid bacteria genomes.</title>
        <authorList>
            <person name="Buron-Moles G."/>
            <person name="Chailyan A."/>
            <person name="Dolejs I."/>
            <person name="Forster J."/>
            <person name="Miks M.H."/>
        </authorList>
    </citation>
    <scope>NUCLEOTIDE SEQUENCE [LARGE SCALE GENOMIC DNA]</scope>
    <source>
        <strain evidence="2 3">ATCC 700006</strain>
    </source>
</reference>
<keyword evidence="3" id="KW-1185">Reference proteome</keyword>
<sequence length="579" mass="65438">MRRLTKSIQQHKIQSVLIILLFSILLIVPQIYFHAIILGADSIFHFNRFYDTAMQIKTGHFSYFMSLYGFNQSGRIVNALYGPVVAYLNGAVLALVNSWFKYQIITNILLNFVAGFGFYKLSKYAGAKNNVATLMAIVYMNSYWVTAWSDSQKFSAWGAVLIPYVIMQALPMLKRQDAKIHYGALAIVMAIMIQTHMLSALFSVLVLIPFALVGLFTTRHKVAFVRDGCLAVGLTIILTGNIWGGMLDIYGSDNLLKPYPQYDLQAVATSFSWGHDSFGTLGLISSCLFAIQLLLVFKRASFISFTNRVLTYVGATFLLLSSDIMPWNTIGKHLPVLYSFLQFPFRLVILSNVLLLLAVSLTLSSNFGQKISHLTTVMVLIVVLLTTFNLQKKVTISQKWLSDNVLTYRNKIIYKDKNPDVIRAAFKDKNLGKPFTILQKGTPDYLPIQQQGNLWQKNSFKPYRANIKATFLNNIKVNKSVNQQQHLVLSWQGNQVRNVILPVYKYTHSVTTFNHKRISSRGLKANIIGAVEVKQQKGANIFEIGYQPSYIFKMVSILTALAWLLVLARSLQIIMVKEK</sequence>
<feature type="transmembrane region" description="Helical" evidence="1">
    <location>
        <begin position="16"/>
        <end position="40"/>
    </location>
</feature>
<dbReference type="RefSeq" id="WP_133264353.1">
    <property type="nucleotide sequence ID" value="NZ_JAGYGP010000001.1"/>
</dbReference>
<feature type="transmembrane region" description="Helical" evidence="1">
    <location>
        <begin position="154"/>
        <end position="173"/>
    </location>
</feature>
<feature type="transmembrane region" description="Helical" evidence="1">
    <location>
        <begin position="550"/>
        <end position="571"/>
    </location>
</feature>
<feature type="transmembrane region" description="Helical" evidence="1">
    <location>
        <begin position="336"/>
        <end position="359"/>
    </location>
</feature>
<dbReference type="EMBL" id="PUFI01000014">
    <property type="protein sequence ID" value="TDG67961.1"/>
    <property type="molecule type" value="Genomic_DNA"/>
</dbReference>
<evidence type="ECO:0008006" key="4">
    <source>
        <dbReference type="Google" id="ProtNLM"/>
    </source>
</evidence>
<feature type="transmembrane region" description="Helical" evidence="1">
    <location>
        <begin position="201"/>
        <end position="218"/>
    </location>
</feature>
<feature type="transmembrane region" description="Helical" evidence="1">
    <location>
        <begin position="131"/>
        <end position="148"/>
    </location>
</feature>
<name>A0A4R5N847_9LACO</name>
<dbReference type="AlphaFoldDB" id="A0A4R5N847"/>
<feature type="transmembrane region" description="Helical" evidence="1">
    <location>
        <begin position="102"/>
        <end position="119"/>
    </location>
</feature>
<evidence type="ECO:0000313" key="2">
    <source>
        <dbReference type="EMBL" id="TDG67961.1"/>
    </source>
</evidence>
<feature type="transmembrane region" description="Helical" evidence="1">
    <location>
        <begin position="309"/>
        <end position="330"/>
    </location>
</feature>
<keyword evidence="1" id="KW-0472">Membrane</keyword>
<evidence type="ECO:0000313" key="3">
    <source>
        <dbReference type="Proteomes" id="UP000295681"/>
    </source>
</evidence>
<organism evidence="2 3">
    <name type="scientific">Leuconostoc fallax</name>
    <dbReference type="NCBI Taxonomy" id="1251"/>
    <lineage>
        <taxon>Bacteria</taxon>
        <taxon>Bacillati</taxon>
        <taxon>Bacillota</taxon>
        <taxon>Bacilli</taxon>
        <taxon>Lactobacillales</taxon>
        <taxon>Lactobacillaceae</taxon>
        <taxon>Leuconostoc</taxon>
    </lineage>
</organism>
<feature type="transmembrane region" description="Helical" evidence="1">
    <location>
        <begin position="371"/>
        <end position="390"/>
    </location>
</feature>
<proteinExistence type="predicted"/>
<dbReference type="STRING" id="907931.GCA_000165675_01104"/>
<feature type="transmembrane region" description="Helical" evidence="1">
    <location>
        <begin position="77"/>
        <end position="96"/>
    </location>
</feature>
<feature type="transmembrane region" description="Helical" evidence="1">
    <location>
        <begin position="278"/>
        <end position="297"/>
    </location>
</feature>
<gene>
    <name evidence="2" type="ORF">C5L23_000267</name>
</gene>
<accession>A0A4R5N847</accession>
<protein>
    <recommendedName>
        <fullName evidence="4">Membrane protein 6-pyruvoyl-tetrahydropterin synthase-related domain-containing protein</fullName>
    </recommendedName>
</protein>
<dbReference type="Proteomes" id="UP000295681">
    <property type="component" value="Unassembled WGS sequence"/>
</dbReference>
<keyword evidence="1" id="KW-0812">Transmembrane</keyword>
<feature type="transmembrane region" description="Helical" evidence="1">
    <location>
        <begin position="230"/>
        <end position="250"/>
    </location>
</feature>